<dbReference type="InterPro" id="IPR025341">
    <property type="entry name" value="DUF4247"/>
</dbReference>
<feature type="compositionally biased region" description="Gly residues" evidence="1">
    <location>
        <begin position="177"/>
        <end position="186"/>
    </location>
</feature>
<dbReference type="RefSeq" id="WP_136948523.1">
    <property type="nucleotide sequence ID" value="NZ_SWFM01000007.1"/>
</dbReference>
<proteinExistence type="predicted"/>
<accession>A0A4U1MC92</accession>
<dbReference type="EMBL" id="SWFM01000007">
    <property type="protein sequence ID" value="TKD67925.1"/>
    <property type="molecule type" value="Genomic_DNA"/>
</dbReference>
<gene>
    <name evidence="2" type="ORF">FBF83_17910</name>
</gene>
<evidence type="ECO:0000256" key="1">
    <source>
        <dbReference type="SAM" id="MobiDB-lite"/>
    </source>
</evidence>
<dbReference type="PROSITE" id="PS51257">
    <property type="entry name" value="PROKAR_LIPOPROTEIN"/>
    <property type="match status" value="1"/>
</dbReference>
<evidence type="ECO:0000313" key="2">
    <source>
        <dbReference type="EMBL" id="TKD67925.1"/>
    </source>
</evidence>
<evidence type="ECO:0000313" key="3">
    <source>
        <dbReference type="Proteomes" id="UP000310541"/>
    </source>
</evidence>
<dbReference type="OrthoDB" id="2967172at2"/>
<dbReference type="Proteomes" id="UP000310541">
    <property type="component" value="Unassembled WGS sequence"/>
</dbReference>
<comment type="caution">
    <text evidence="2">The sequence shown here is derived from an EMBL/GenBank/DDBJ whole genome shotgun (WGS) entry which is preliminary data.</text>
</comment>
<name>A0A4U1MC92_9BACL</name>
<protein>
    <submittedName>
        <fullName evidence="2">DUF4247 domain-containing protein</fullName>
    </submittedName>
</protein>
<dbReference type="Pfam" id="PF14042">
    <property type="entry name" value="DUF4247"/>
    <property type="match status" value="1"/>
</dbReference>
<reference evidence="2 3" key="1">
    <citation type="submission" date="2019-04" db="EMBL/GenBank/DDBJ databases">
        <title>Genome sequence of Bacillus hwajinpoensis strain Y2.</title>
        <authorList>
            <person name="Fair J.L."/>
            <person name="Maclea K.S."/>
        </authorList>
    </citation>
    <scope>NUCLEOTIDE SEQUENCE [LARGE SCALE GENOMIC DNA]</scope>
    <source>
        <strain evidence="2 3">Y2</strain>
    </source>
</reference>
<dbReference type="AlphaFoldDB" id="A0A4U1MC92"/>
<sequence>MKWLIGLLTAFILLLSACGITKDIQEIVEDRYQLEDVIESSVDSGDVSKVYRADKDLSSVASYLQDQIKPNEVSEVKEGKQILVYDDYIVTLSEGEGSNTLVEVATVGFVRDNYQPSFFDGLLAYYILDEILDVDDWGKKQKNRCKSSGGNCYGGYSATGGTYKGPTNTPSFRGSSNRGGGPGTGK</sequence>
<organism evidence="2 3">
    <name type="scientific">Guptibacillus hwajinpoensis</name>
    <dbReference type="NCBI Taxonomy" id="208199"/>
    <lineage>
        <taxon>Bacteria</taxon>
        <taxon>Bacillati</taxon>
        <taxon>Bacillota</taxon>
        <taxon>Bacilli</taxon>
        <taxon>Bacillales</taxon>
        <taxon>Guptibacillaceae</taxon>
        <taxon>Guptibacillus</taxon>
    </lineage>
</organism>
<feature type="region of interest" description="Disordered" evidence="1">
    <location>
        <begin position="157"/>
        <end position="186"/>
    </location>
</feature>